<organism evidence="1 2">
    <name type="scientific">Tanacetum coccineum</name>
    <dbReference type="NCBI Taxonomy" id="301880"/>
    <lineage>
        <taxon>Eukaryota</taxon>
        <taxon>Viridiplantae</taxon>
        <taxon>Streptophyta</taxon>
        <taxon>Embryophyta</taxon>
        <taxon>Tracheophyta</taxon>
        <taxon>Spermatophyta</taxon>
        <taxon>Magnoliopsida</taxon>
        <taxon>eudicotyledons</taxon>
        <taxon>Gunneridae</taxon>
        <taxon>Pentapetalae</taxon>
        <taxon>asterids</taxon>
        <taxon>campanulids</taxon>
        <taxon>Asterales</taxon>
        <taxon>Asteraceae</taxon>
        <taxon>Asteroideae</taxon>
        <taxon>Anthemideae</taxon>
        <taxon>Anthemidinae</taxon>
        <taxon>Tanacetum</taxon>
    </lineage>
</organism>
<comment type="caution">
    <text evidence="1">The sequence shown here is derived from an EMBL/GenBank/DDBJ whole genome shotgun (WGS) entry which is preliminary data.</text>
</comment>
<gene>
    <name evidence="1" type="ORF">Tco_0702611</name>
</gene>
<sequence>MASTNTRLNIKKLNGNIVQKLGGSKQIGFKQLDLGVETEVHGVPDEKHVWFEVELQGAQRDHDDESGLSEVLWAEDTTMSTYLVNKVAIISDWI</sequence>
<reference evidence="1" key="2">
    <citation type="submission" date="2022-01" db="EMBL/GenBank/DDBJ databases">
        <authorList>
            <person name="Yamashiro T."/>
            <person name="Shiraishi A."/>
            <person name="Satake H."/>
            <person name="Nakayama K."/>
        </authorList>
    </citation>
    <scope>NUCLEOTIDE SEQUENCE</scope>
</reference>
<protein>
    <submittedName>
        <fullName evidence="1">Uncharacterized protein</fullName>
    </submittedName>
</protein>
<proteinExistence type="predicted"/>
<reference evidence="1" key="1">
    <citation type="journal article" date="2022" name="Int. J. Mol. Sci.">
        <title>Draft Genome of Tanacetum Coccineum: Genomic Comparison of Closely Related Tanacetum-Family Plants.</title>
        <authorList>
            <person name="Yamashiro T."/>
            <person name="Shiraishi A."/>
            <person name="Nakayama K."/>
            <person name="Satake H."/>
        </authorList>
    </citation>
    <scope>NUCLEOTIDE SEQUENCE</scope>
</reference>
<accession>A0ABQ4XXJ7</accession>
<evidence type="ECO:0000313" key="2">
    <source>
        <dbReference type="Proteomes" id="UP001151760"/>
    </source>
</evidence>
<name>A0ABQ4XXJ7_9ASTR</name>
<keyword evidence="2" id="KW-1185">Reference proteome</keyword>
<dbReference type="EMBL" id="BQNB010009886">
    <property type="protein sequence ID" value="GJS69770.1"/>
    <property type="molecule type" value="Genomic_DNA"/>
</dbReference>
<dbReference type="Proteomes" id="UP001151760">
    <property type="component" value="Unassembled WGS sequence"/>
</dbReference>
<evidence type="ECO:0000313" key="1">
    <source>
        <dbReference type="EMBL" id="GJS69770.1"/>
    </source>
</evidence>